<dbReference type="RefSeq" id="XP_040957529.1">
    <property type="nucleotide sequence ID" value="XM_041101595.1"/>
</dbReference>
<gene>
    <name evidence="2" type="primary">LOC107892796</name>
</gene>
<evidence type="ECO:0000313" key="2">
    <source>
        <dbReference type="RefSeq" id="XP_040957529.1"/>
    </source>
</evidence>
<organism evidence="1 2">
    <name type="scientific">Gossypium hirsutum</name>
    <name type="common">Upland cotton</name>
    <name type="synonym">Gossypium mexicanum</name>
    <dbReference type="NCBI Taxonomy" id="3635"/>
    <lineage>
        <taxon>Eukaryota</taxon>
        <taxon>Viridiplantae</taxon>
        <taxon>Streptophyta</taxon>
        <taxon>Embryophyta</taxon>
        <taxon>Tracheophyta</taxon>
        <taxon>Spermatophyta</taxon>
        <taxon>Magnoliopsida</taxon>
        <taxon>eudicotyledons</taxon>
        <taxon>Gunneridae</taxon>
        <taxon>Pentapetalae</taxon>
        <taxon>rosids</taxon>
        <taxon>malvids</taxon>
        <taxon>Malvales</taxon>
        <taxon>Malvaceae</taxon>
        <taxon>Malvoideae</taxon>
        <taxon>Gossypium</taxon>
    </lineage>
</organism>
<dbReference type="Proteomes" id="UP000818029">
    <property type="component" value="Chromosome D09"/>
</dbReference>
<protein>
    <submittedName>
        <fullName evidence="2">Uncharacterized protein</fullName>
    </submittedName>
</protein>
<accession>A0ABM3ARP0</accession>
<reference evidence="1" key="1">
    <citation type="journal article" date="2020" name="Nat. Genet.">
        <title>Genomic diversifications of five Gossypium allopolyploid species and their impact on cotton improvement.</title>
        <authorList>
            <person name="Chen Z.J."/>
            <person name="Sreedasyam A."/>
            <person name="Ando A."/>
            <person name="Song Q."/>
            <person name="De Santiago L.M."/>
            <person name="Hulse-Kemp A.M."/>
            <person name="Ding M."/>
            <person name="Ye W."/>
            <person name="Kirkbride R.C."/>
            <person name="Jenkins J."/>
            <person name="Plott C."/>
            <person name="Lovell J."/>
            <person name="Lin Y.M."/>
            <person name="Vaughn R."/>
            <person name="Liu B."/>
            <person name="Simpson S."/>
            <person name="Scheffler B.E."/>
            <person name="Wen L."/>
            <person name="Saski C.A."/>
            <person name="Grover C.E."/>
            <person name="Hu G."/>
            <person name="Conover J.L."/>
            <person name="Carlson J.W."/>
            <person name="Shu S."/>
            <person name="Boston L.B."/>
            <person name="Williams M."/>
            <person name="Peterson D.G."/>
            <person name="McGee K."/>
            <person name="Jones D.C."/>
            <person name="Wendel J.F."/>
            <person name="Stelly D.M."/>
            <person name="Grimwood J."/>
            <person name="Schmutz J."/>
        </authorList>
    </citation>
    <scope>NUCLEOTIDE SEQUENCE [LARGE SCALE GENOMIC DNA]</scope>
    <source>
        <strain evidence="1">cv. TM-1</strain>
    </source>
</reference>
<evidence type="ECO:0000313" key="1">
    <source>
        <dbReference type="Proteomes" id="UP000818029"/>
    </source>
</evidence>
<sequence>MSVMWMSWSYCSKCYYRFDGSFEGVSDQHLQAHCHQFQEPSVSFCAHCCSHASAPADAVTTPTNRSCSSNSLNSTVWYPDSGATNHVTNYLENLKGAAAPYTGVTLISGHSTLISCSFIPSHAFSLVTVPITP</sequence>
<proteinExistence type="predicted"/>
<dbReference type="GeneID" id="107892796"/>
<keyword evidence="1" id="KW-1185">Reference proteome</keyword>
<reference evidence="2" key="2">
    <citation type="submission" date="2025-08" db="UniProtKB">
        <authorList>
            <consortium name="RefSeq"/>
        </authorList>
    </citation>
    <scope>IDENTIFICATION</scope>
</reference>
<name>A0ABM3ARP0_GOSHI</name>